<reference evidence="1" key="1">
    <citation type="journal article" date="2014" name="Front. Microbiol.">
        <title>High frequency of phylogenetically diverse reductive dehalogenase-homologous genes in deep subseafloor sedimentary metagenomes.</title>
        <authorList>
            <person name="Kawai M."/>
            <person name="Futagami T."/>
            <person name="Toyoda A."/>
            <person name="Takaki Y."/>
            <person name="Nishi S."/>
            <person name="Hori S."/>
            <person name="Arai W."/>
            <person name="Tsubouchi T."/>
            <person name="Morono Y."/>
            <person name="Uchiyama I."/>
            <person name="Ito T."/>
            <person name="Fujiyama A."/>
            <person name="Inagaki F."/>
            <person name="Takami H."/>
        </authorList>
    </citation>
    <scope>NUCLEOTIDE SEQUENCE</scope>
    <source>
        <strain evidence="1">Expedition CK06-06</strain>
    </source>
</reference>
<dbReference type="PANTHER" id="PTHR37833:SF1">
    <property type="entry name" value="SIGNAL PEPTIDE PROTEIN"/>
    <property type="match status" value="1"/>
</dbReference>
<evidence type="ECO:0000313" key="1">
    <source>
        <dbReference type="EMBL" id="GAJ13553.1"/>
    </source>
</evidence>
<dbReference type="EMBL" id="BARW01031144">
    <property type="protein sequence ID" value="GAJ13553.1"/>
    <property type="molecule type" value="Genomic_DNA"/>
</dbReference>
<dbReference type="InterPro" id="IPR011467">
    <property type="entry name" value="DUF1573"/>
</dbReference>
<name>X1U7N3_9ZZZZ</name>
<dbReference type="AlphaFoldDB" id="X1U7N3"/>
<dbReference type="Pfam" id="PF13414">
    <property type="entry name" value="TPR_11"/>
    <property type="match status" value="1"/>
</dbReference>
<sequence>MTNKYMKHNAGKKNRIFSLITCIAFSLLFILMVQALPLFGATAIALASSGPSIYFSEDSWDFGEIAPDELPTHIFKFENIGDEVLIIKEAKVSCESCIDPLISTKELNPGDSAELKITVNSLDMIGRFTKRIYVESNDPVNPRVVITVSGFIKEKNEPTSKVQPKPKPQTPFMVGKSYFSQGEYDKAIIEFEKSIELDASHTESYYYLGQCYLQKR</sequence>
<protein>
    <submittedName>
        <fullName evidence="1">Uncharacterized protein</fullName>
    </submittedName>
</protein>
<gene>
    <name evidence="1" type="ORF">S12H4_49615</name>
</gene>
<dbReference type="InterPro" id="IPR011990">
    <property type="entry name" value="TPR-like_helical_dom_sf"/>
</dbReference>
<feature type="non-terminal residue" evidence="1">
    <location>
        <position position="216"/>
    </location>
</feature>
<dbReference type="SUPFAM" id="SSF48452">
    <property type="entry name" value="TPR-like"/>
    <property type="match status" value="1"/>
</dbReference>
<comment type="caution">
    <text evidence="1">The sequence shown here is derived from an EMBL/GenBank/DDBJ whole genome shotgun (WGS) entry which is preliminary data.</text>
</comment>
<proteinExistence type="predicted"/>
<organism evidence="1">
    <name type="scientific">marine sediment metagenome</name>
    <dbReference type="NCBI Taxonomy" id="412755"/>
    <lineage>
        <taxon>unclassified sequences</taxon>
        <taxon>metagenomes</taxon>
        <taxon>ecological metagenomes</taxon>
    </lineage>
</organism>
<accession>X1U7N3</accession>
<dbReference type="PANTHER" id="PTHR37833">
    <property type="entry name" value="LIPOPROTEIN-RELATED"/>
    <property type="match status" value="1"/>
</dbReference>
<dbReference type="Gene3D" id="1.25.40.10">
    <property type="entry name" value="Tetratricopeptide repeat domain"/>
    <property type="match status" value="1"/>
</dbReference>
<dbReference type="InterPro" id="IPR019734">
    <property type="entry name" value="TPR_rpt"/>
</dbReference>
<dbReference type="InterPro" id="IPR013783">
    <property type="entry name" value="Ig-like_fold"/>
</dbReference>
<dbReference type="PROSITE" id="PS50005">
    <property type="entry name" value="TPR"/>
    <property type="match status" value="1"/>
</dbReference>
<dbReference type="Pfam" id="PF07610">
    <property type="entry name" value="DUF1573"/>
    <property type="match status" value="1"/>
</dbReference>
<dbReference type="Gene3D" id="2.60.40.10">
    <property type="entry name" value="Immunoglobulins"/>
    <property type="match status" value="1"/>
</dbReference>